<evidence type="ECO:0000256" key="2">
    <source>
        <dbReference type="ARBA" id="ARBA00022946"/>
    </source>
</evidence>
<dbReference type="FunFam" id="1.25.40.10:FF:001376">
    <property type="entry name" value="Os05g0305300 protein"/>
    <property type="match status" value="1"/>
</dbReference>
<sequence>MLFNLPKAIKPIGARFLSGASAACFGVDVYPIHFASLLKECKSASTVRQIHQQIIASGLLSLPTSLLSVSLPSEPFILPRSLGTGVVASYLACGATNYALLVLERVTPSPAVWWNLLIREHIKHGHLDSAIAVSCRMLRAGTRPDHFTLPHVLKACGELPSYHCGSTFHGLICYNGFESNVFICNALVAMYSRCGSLEEASMVFDEITQRGIDDVISWNSIVSAHVKGSNPWTALDLFSKMTLIVHEKATNERSDIISIVNILPACASLKAVPQIKEVHGNAIRNGTFPDVFVGNALTDAYAKCGLMENAVKVFNMMEFKDVVSWNAMVTGYSQSGNFEAAFELFKNMCKENIPLDVVTWTAVIAGYSQRGCSHEALNVFRQMLFSGSLPNSVTIISVLSACASLGAFSQGMEIHAYSLKNCLLTLDHDFGGEDEDLMVHNALVDMYSKCRSFKAARSIFDNIPLEERNVVTWTVMIGGYAQYGDSNDALKLFMEMISEPYGVAPNAFTISCILMACAHLSALRMGKQIHAYALRHHRYESSVYFVQNCLIDMYSKCGDVDTARHVFDSMPQRSAISWTSMMTGYGMHGRGSEALDIFDKMWKAGFVPDDIAFLVVLYACSHCGMVDQGLVYFDSMSADYGLTPSAEHYACAIDLLARSGRFDKAWKTVKDMPMEPTAVVWVALLSACRVHSNVELAEYALNKLVEMNAENDGSYTLISNIYANAGRWKDVARIRQLMKKSGIKKRPGCSWVQSQKGTASFFVGDRSHPLSPQIYALLERLIDRIKAMGYVPETNFALHDVDEEEKNNLLVEHSEKLALAYGLLTTSPGCPIRITKNLRVCGDCHSAFTYISKIVDHEIVVRDPSRFHHFKNGSCSCGGYW</sequence>
<keyword evidence="6" id="KW-1185">Reference proteome</keyword>
<organism evidence="5 6">
    <name type="scientific">Oryza meyeriana var. granulata</name>
    <dbReference type="NCBI Taxonomy" id="110450"/>
    <lineage>
        <taxon>Eukaryota</taxon>
        <taxon>Viridiplantae</taxon>
        <taxon>Streptophyta</taxon>
        <taxon>Embryophyta</taxon>
        <taxon>Tracheophyta</taxon>
        <taxon>Spermatophyta</taxon>
        <taxon>Magnoliopsida</taxon>
        <taxon>Liliopsida</taxon>
        <taxon>Poales</taxon>
        <taxon>Poaceae</taxon>
        <taxon>BOP clade</taxon>
        <taxon>Oryzoideae</taxon>
        <taxon>Oryzeae</taxon>
        <taxon>Oryzinae</taxon>
        <taxon>Oryza</taxon>
        <taxon>Oryza meyeriana</taxon>
    </lineage>
</organism>
<dbReference type="PROSITE" id="PS51375">
    <property type="entry name" value="PPR"/>
    <property type="match status" value="7"/>
</dbReference>
<dbReference type="OrthoDB" id="185373at2759"/>
<dbReference type="Pfam" id="PF20430">
    <property type="entry name" value="Eplus_motif"/>
    <property type="match status" value="1"/>
</dbReference>
<comment type="caution">
    <text evidence="5">The sequence shown here is derived from an EMBL/GenBank/DDBJ whole genome shotgun (WGS) entry which is preliminary data.</text>
</comment>
<dbReference type="GO" id="GO:0009451">
    <property type="term" value="P:RNA modification"/>
    <property type="evidence" value="ECO:0007669"/>
    <property type="project" value="InterPro"/>
</dbReference>
<dbReference type="PANTHER" id="PTHR47926">
    <property type="entry name" value="PENTATRICOPEPTIDE REPEAT-CONTAINING PROTEIN"/>
    <property type="match status" value="1"/>
</dbReference>
<dbReference type="InterPro" id="IPR002885">
    <property type="entry name" value="PPR_rpt"/>
</dbReference>
<evidence type="ECO:0000313" key="6">
    <source>
        <dbReference type="Proteomes" id="UP000479710"/>
    </source>
</evidence>
<dbReference type="FunFam" id="1.25.40.10:FF:000900">
    <property type="entry name" value="Pentatricopeptide repeat-containing protein"/>
    <property type="match status" value="1"/>
</dbReference>
<dbReference type="NCBIfam" id="TIGR00756">
    <property type="entry name" value="PPR"/>
    <property type="match status" value="6"/>
</dbReference>
<feature type="repeat" description="PPR" evidence="3">
    <location>
        <begin position="110"/>
        <end position="144"/>
    </location>
</feature>
<name>A0A6G1EP20_9ORYZ</name>
<dbReference type="FunFam" id="1.25.40.10:FF:000305">
    <property type="entry name" value="Pentatricopeptide repeat-containing protein mitochondrial"/>
    <property type="match status" value="1"/>
</dbReference>
<dbReference type="AlphaFoldDB" id="A0A6G1EP20"/>
<accession>A0A6G1EP20</accession>
<dbReference type="Pfam" id="PF14432">
    <property type="entry name" value="DYW_deaminase"/>
    <property type="match status" value="1"/>
</dbReference>
<dbReference type="Proteomes" id="UP000479710">
    <property type="component" value="Unassembled WGS sequence"/>
</dbReference>
<dbReference type="Gene3D" id="1.25.40.10">
    <property type="entry name" value="Tetratricopeptide repeat domain"/>
    <property type="match status" value="6"/>
</dbReference>
<dbReference type="InterPro" id="IPR046960">
    <property type="entry name" value="PPR_At4g14850-like_plant"/>
</dbReference>
<dbReference type="GO" id="GO:0003723">
    <property type="term" value="F:RNA binding"/>
    <property type="evidence" value="ECO:0007669"/>
    <property type="project" value="InterPro"/>
</dbReference>
<feature type="domain" description="DYW" evidence="4">
    <location>
        <begin position="789"/>
        <end position="881"/>
    </location>
</feature>
<dbReference type="Pfam" id="PF13041">
    <property type="entry name" value="PPR_2"/>
    <property type="match status" value="2"/>
</dbReference>
<evidence type="ECO:0000256" key="3">
    <source>
        <dbReference type="PROSITE-ProRule" id="PRU00708"/>
    </source>
</evidence>
<keyword evidence="1" id="KW-0677">Repeat</keyword>
<feature type="repeat" description="PPR" evidence="3">
    <location>
        <begin position="180"/>
        <end position="214"/>
    </location>
</feature>
<feature type="repeat" description="PPR" evidence="3">
    <location>
        <begin position="711"/>
        <end position="745"/>
    </location>
</feature>
<proteinExistence type="predicted"/>
<feature type="repeat" description="PPR" evidence="3">
    <location>
        <begin position="321"/>
        <end position="355"/>
    </location>
</feature>
<dbReference type="InterPro" id="IPR032867">
    <property type="entry name" value="DYW_dom"/>
</dbReference>
<dbReference type="Pfam" id="PF20431">
    <property type="entry name" value="E_motif"/>
    <property type="match status" value="1"/>
</dbReference>
<feature type="repeat" description="PPR" evidence="3">
    <location>
        <begin position="469"/>
        <end position="503"/>
    </location>
</feature>
<protein>
    <recommendedName>
        <fullName evidence="4">DYW domain-containing protein</fullName>
    </recommendedName>
</protein>
<feature type="repeat" description="PPR" evidence="3">
    <location>
        <begin position="574"/>
        <end position="608"/>
    </location>
</feature>
<gene>
    <name evidence="5" type="ORF">E2562_023087</name>
</gene>
<dbReference type="Pfam" id="PF01535">
    <property type="entry name" value="PPR"/>
    <property type="match status" value="5"/>
</dbReference>
<dbReference type="EMBL" id="SPHZ02000003">
    <property type="protein sequence ID" value="KAF0926372.1"/>
    <property type="molecule type" value="Genomic_DNA"/>
</dbReference>
<dbReference type="InterPro" id="IPR011990">
    <property type="entry name" value="TPR-like_helical_dom_sf"/>
</dbReference>
<dbReference type="InterPro" id="IPR046849">
    <property type="entry name" value="E2_motif"/>
</dbReference>
<dbReference type="InterPro" id="IPR046848">
    <property type="entry name" value="E_motif"/>
</dbReference>
<dbReference type="FunFam" id="1.25.40.10:FF:000967">
    <property type="entry name" value="Pentatricopeptide repeat-containing protein"/>
    <property type="match status" value="1"/>
</dbReference>
<reference evidence="5 6" key="1">
    <citation type="submission" date="2019-11" db="EMBL/GenBank/DDBJ databases">
        <title>Whole genome sequence of Oryza granulata.</title>
        <authorList>
            <person name="Li W."/>
        </authorList>
    </citation>
    <scope>NUCLEOTIDE SEQUENCE [LARGE SCALE GENOMIC DNA]</scope>
    <source>
        <strain evidence="6">cv. Menghai</strain>
        <tissue evidence="5">Leaf</tissue>
    </source>
</reference>
<dbReference type="FunFam" id="1.25.40.10:FF:000348">
    <property type="entry name" value="Pentatricopeptide repeat-containing protein chloroplastic"/>
    <property type="match status" value="1"/>
</dbReference>
<evidence type="ECO:0000256" key="1">
    <source>
        <dbReference type="ARBA" id="ARBA00022737"/>
    </source>
</evidence>
<evidence type="ECO:0000313" key="5">
    <source>
        <dbReference type="EMBL" id="KAF0926372.1"/>
    </source>
</evidence>
<dbReference type="PANTHER" id="PTHR47926:SF445">
    <property type="entry name" value="DYW DOMAIN-CONTAINING PROTEIN"/>
    <property type="match status" value="1"/>
</dbReference>
<evidence type="ECO:0000259" key="4">
    <source>
        <dbReference type="Pfam" id="PF14432"/>
    </source>
</evidence>
<dbReference type="GO" id="GO:0008270">
    <property type="term" value="F:zinc ion binding"/>
    <property type="evidence" value="ECO:0007669"/>
    <property type="project" value="InterPro"/>
</dbReference>
<keyword evidence="2" id="KW-0809">Transit peptide</keyword>
<feature type="repeat" description="PPR" evidence="3">
    <location>
        <begin position="356"/>
        <end position="390"/>
    </location>
</feature>